<keyword evidence="3" id="KW-0472">Membrane</keyword>
<feature type="domain" description="RagB/SusD" evidence="5">
    <location>
        <begin position="311"/>
        <end position="573"/>
    </location>
</feature>
<dbReference type="SUPFAM" id="SSF48452">
    <property type="entry name" value="TPR-like"/>
    <property type="match status" value="1"/>
</dbReference>
<dbReference type="InterPro" id="IPR033985">
    <property type="entry name" value="SusD-like_N"/>
</dbReference>
<dbReference type="Pfam" id="PF14322">
    <property type="entry name" value="SusD-like_3"/>
    <property type="match status" value="1"/>
</dbReference>
<dbReference type="AlphaFoldDB" id="A0A0H5Q4H4"/>
<evidence type="ECO:0000256" key="1">
    <source>
        <dbReference type="ARBA" id="ARBA00004442"/>
    </source>
</evidence>
<evidence type="ECO:0000259" key="6">
    <source>
        <dbReference type="Pfam" id="PF14322"/>
    </source>
</evidence>
<comment type="subcellular location">
    <subcellularLocation>
        <location evidence="1">Cell outer membrane</location>
    </subcellularLocation>
</comment>
<evidence type="ECO:0008006" key="8">
    <source>
        <dbReference type="Google" id="ProtNLM"/>
    </source>
</evidence>
<evidence type="ECO:0000259" key="5">
    <source>
        <dbReference type="Pfam" id="PF07980"/>
    </source>
</evidence>
<name>A0A0H5Q4H4_9ZZZZ</name>
<dbReference type="Pfam" id="PF07980">
    <property type="entry name" value="SusD_RagB"/>
    <property type="match status" value="1"/>
</dbReference>
<proteinExistence type="predicted"/>
<evidence type="ECO:0000313" key="7">
    <source>
        <dbReference type="EMBL" id="CRY96309.1"/>
    </source>
</evidence>
<feature type="domain" description="SusD-like N-terminal" evidence="6">
    <location>
        <begin position="130"/>
        <end position="255"/>
    </location>
</feature>
<keyword evidence="4" id="KW-0998">Cell outer membrane</keyword>
<reference evidence="7" key="2">
    <citation type="submission" date="2015-07" db="EMBL/GenBank/DDBJ databases">
        <title>Plasmids, circular viruses and viroids from rat gut.</title>
        <authorList>
            <person name="Jorgensen T.J."/>
            <person name="Hansen M.A."/>
            <person name="Xu Z."/>
            <person name="Tabak M.A."/>
            <person name="Sorensen S.J."/>
            <person name="Hansen L.H."/>
        </authorList>
    </citation>
    <scope>NUCLEOTIDE SEQUENCE</scope>
    <source>
        <strain evidence="7">RGFK1053</strain>
    </source>
</reference>
<sequence>MVRIISISTLIYAWIYRNILIIKMMKLNIINTGIILAALVSAVGCNYLDEELKSELSPENTYTSTMGFEVGANGLYAIARSEYNTWGEQGAYMHNGACAYEALQIATDICDQNGAKDGSLTPFANLTLSSSTLFVKSYWNWSYNLIASANEMLIYSEKNTNWDFPTDKTKFQAIARFFRAYAYRSLVYLYGDVPWVETIENPFKLSFTRTPKDEVLQHIIDDFEFAAANLPEDPDSVKPGELTKWAAYHFLAEMYNFQKDYDKAAKSALAVIDSKYFALNNERFGTHLKEKGDAFSDMFLENNQNRTSGNTESIWVMQFEYKTVGGGTNSDDWSRRAWNPQYFNINGFALADSLGGRGLAQISPMKWWVGTKNTNATQVSGQDESGIFEDGDIRNSNYNIKRNWYYNNPLVPSTLGKQCQITDNTWSTGQLFPAITKFFFGKSDNLSLSGSYKDRMKCRLAETYLHLAEAYIGMNDLSKAADAMNIVRKRAHVAPLDASEVTIDELLDERIRELVGEESRKFTLVRTGKYVERVKKYNSAIADIVDEHFALWPVPQDIIDANREVEFPQNPGYSK</sequence>
<dbReference type="EMBL" id="LN853634">
    <property type="protein sequence ID" value="CRY96309.1"/>
    <property type="molecule type" value="Genomic_DNA"/>
</dbReference>
<protein>
    <recommendedName>
        <fullName evidence="8">RagB/SusD domain-containing protein</fullName>
    </recommendedName>
</protein>
<keyword evidence="2" id="KW-0732">Signal</keyword>
<evidence type="ECO:0000256" key="2">
    <source>
        <dbReference type="ARBA" id="ARBA00022729"/>
    </source>
</evidence>
<reference evidence="7" key="1">
    <citation type="submission" date="2015-06" db="EMBL/GenBank/DDBJ databases">
        <authorList>
            <person name="Joergensen T."/>
        </authorList>
    </citation>
    <scope>NUCLEOTIDE SEQUENCE</scope>
    <source>
        <strain evidence="7">RGFK1053</strain>
    </source>
</reference>
<dbReference type="Gene3D" id="1.25.40.390">
    <property type="match status" value="1"/>
</dbReference>
<evidence type="ECO:0000256" key="3">
    <source>
        <dbReference type="ARBA" id="ARBA00023136"/>
    </source>
</evidence>
<evidence type="ECO:0000256" key="4">
    <source>
        <dbReference type="ARBA" id="ARBA00023237"/>
    </source>
</evidence>
<organism evidence="7">
    <name type="scientific">uncultured prokaryote</name>
    <dbReference type="NCBI Taxonomy" id="198431"/>
    <lineage>
        <taxon>unclassified sequences</taxon>
        <taxon>environmental samples</taxon>
    </lineage>
</organism>
<accession>A0A0H5Q4H4</accession>
<dbReference type="InterPro" id="IPR012944">
    <property type="entry name" value="SusD_RagB_dom"/>
</dbReference>
<dbReference type="InterPro" id="IPR011990">
    <property type="entry name" value="TPR-like_helical_dom_sf"/>
</dbReference>